<dbReference type="SUPFAM" id="SSF88697">
    <property type="entry name" value="PUA domain-like"/>
    <property type="match status" value="1"/>
</dbReference>
<dbReference type="Gene3D" id="2.30.130.30">
    <property type="entry name" value="Hypothetical protein"/>
    <property type="match status" value="1"/>
</dbReference>
<dbReference type="Pfam" id="PF04266">
    <property type="entry name" value="ASCH"/>
    <property type="match status" value="1"/>
</dbReference>
<feature type="domain" description="ASCH" evidence="1">
    <location>
        <begin position="6"/>
        <end position="115"/>
    </location>
</feature>
<proteinExistence type="predicted"/>
<dbReference type="EMBL" id="JAUSTY010000028">
    <property type="protein sequence ID" value="MDQ0168361.1"/>
    <property type="molecule type" value="Genomic_DNA"/>
</dbReference>
<comment type="caution">
    <text evidence="2">The sequence shown here is derived from an EMBL/GenBank/DDBJ whole genome shotgun (WGS) entry which is preliminary data.</text>
</comment>
<evidence type="ECO:0000313" key="2">
    <source>
        <dbReference type="EMBL" id="MDQ0168361.1"/>
    </source>
</evidence>
<evidence type="ECO:0000259" key="1">
    <source>
        <dbReference type="SMART" id="SM01022"/>
    </source>
</evidence>
<gene>
    <name evidence="2" type="ORF">J2S11_004323</name>
</gene>
<organism evidence="2 3">
    <name type="scientific">Caldalkalibacillus horti</name>
    <dbReference type="NCBI Taxonomy" id="77523"/>
    <lineage>
        <taxon>Bacteria</taxon>
        <taxon>Bacillati</taxon>
        <taxon>Bacillota</taxon>
        <taxon>Bacilli</taxon>
        <taxon>Bacillales</taxon>
        <taxon>Bacillaceae</taxon>
        <taxon>Caldalkalibacillus</taxon>
    </lineage>
</organism>
<dbReference type="InterPro" id="IPR015947">
    <property type="entry name" value="PUA-like_sf"/>
</dbReference>
<keyword evidence="3" id="KW-1185">Reference proteome</keyword>
<accession>A0ABT9W546</accession>
<dbReference type="PIRSF" id="PIRSF016134">
    <property type="entry name" value="UCP016134"/>
    <property type="match status" value="1"/>
</dbReference>
<dbReference type="Proteomes" id="UP001235840">
    <property type="component" value="Unassembled WGS sequence"/>
</dbReference>
<dbReference type="RefSeq" id="WP_307398031.1">
    <property type="nucleotide sequence ID" value="NZ_BAAADK010000016.1"/>
</dbReference>
<reference evidence="2 3" key="1">
    <citation type="submission" date="2023-07" db="EMBL/GenBank/DDBJ databases">
        <title>Genomic Encyclopedia of Type Strains, Phase IV (KMG-IV): sequencing the most valuable type-strain genomes for metagenomic binning, comparative biology and taxonomic classification.</title>
        <authorList>
            <person name="Goeker M."/>
        </authorList>
    </citation>
    <scope>NUCLEOTIDE SEQUENCE [LARGE SCALE GENOMIC DNA]</scope>
    <source>
        <strain evidence="2 3">DSM 12751</strain>
    </source>
</reference>
<name>A0ABT9W546_9BACI</name>
<dbReference type="InterPro" id="IPR016645">
    <property type="entry name" value="UCP016134"/>
</dbReference>
<dbReference type="InterPro" id="IPR007374">
    <property type="entry name" value="ASCH_domain"/>
</dbReference>
<dbReference type="CDD" id="cd06555">
    <property type="entry name" value="ASCH_PF0470_like"/>
    <property type="match status" value="1"/>
</dbReference>
<dbReference type="SMART" id="SM01022">
    <property type="entry name" value="ASCH"/>
    <property type="match status" value="1"/>
</dbReference>
<sequence>MAKHRMTLYSKPFKSIVSGHKKVEIRLNDEKRRILQIGDLIEFEKLPERIEKVKVKVKDLIVYGTFKEMFAAIPFEDFDCAGWSMEEMLEGMYSIYTRAQEAEWGTLAIRIQKLDEQVEK</sequence>
<protein>
    <submittedName>
        <fullName evidence="2">ASC-1-like (ASCH) protein</fullName>
    </submittedName>
</protein>
<evidence type="ECO:0000313" key="3">
    <source>
        <dbReference type="Proteomes" id="UP001235840"/>
    </source>
</evidence>